<dbReference type="CDD" id="cd00635">
    <property type="entry name" value="PLPDE_III_YBL036c_like"/>
    <property type="match status" value="1"/>
</dbReference>
<dbReference type="Proteomes" id="UP000515847">
    <property type="component" value="Chromosome"/>
</dbReference>
<sequence length="241" mass="27047">MESIRENMQSIQQLIETTCRKSGRNPGEVKLVAVSKNFPVNIIMEAYQAGQRMFGENRVQELIQKVPQLPPDIEWHLIGTLQRNKVKYIIDKVSLIHSVDSLALAQEISKRALKAGVTANILLQVNISQETSKSGFSEEELLQNIKEISVLPGIKIKGLMTIGPLVAEAEEVRPIFRRLKELSVEIDGMKLPQVEMKELSMGMSDDFTVAVEEGATFVRIGSRIFGPRNYEEGGEEHEGFR</sequence>
<dbReference type="OrthoDB" id="9804072at2"/>
<dbReference type="EMBL" id="CP045798">
    <property type="protein sequence ID" value="QNB45155.1"/>
    <property type="molecule type" value="Genomic_DNA"/>
</dbReference>
<dbReference type="AlphaFoldDB" id="A0A7G6DZA1"/>
<dbReference type="NCBIfam" id="TIGR00044">
    <property type="entry name" value="YggS family pyridoxal phosphate-dependent enzyme"/>
    <property type="match status" value="1"/>
</dbReference>
<feature type="domain" description="Alanine racemase N-terminal" evidence="5">
    <location>
        <begin position="25"/>
        <end position="227"/>
    </location>
</feature>
<evidence type="ECO:0000256" key="2">
    <source>
        <dbReference type="HAMAP-Rule" id="MF_02087"/>
    </source>
</evidence>
<keyword evidence="7" id="KW-1185">Reference proteome</keyword>
<accession>A0A7G6DZA1</accession>
<dbReference type="InterPro" id="IPR001608">
    <property type="entry name" value="Ala_racemase_N"/>
</dbReference>
<dbReference type="RefSeq" id="WP_034423911.1">
    <property type="nucleotide sequence ID" value="NZ_CP045798.1"/>
</dbReference>
<proteinExistence type="inferred from homology"/>
<organism evidence="6 7">
    <name type="scientific">Thermanaerosceptrum fracticalcis</name>
    <dbReference type="NCBI Taxonomy" id="1712410"/>
    <lineage>
        <taxon>Bacteria</taxon>
        <taxon>Bacillati</taxon>
        <taxon>Bacillota</taxon>
        <taxon>Clostridia</taxon>
        <taxon>Eubacteriales</taxon>
        <taxon>Peptococcaceae</taxon>
        <taxon>Thermanaerosceptrum</taxon>
    </lineage>
</organism>
<evidence type="ECO:0000259" key="5">
    <source>
        <dbReference type="Pfam" id="PF01168"/>
    </source>
</evidence>
<dbReference type="PANTHER" id="PTHR10146">
    <property type="entry name" value="PROLINE SYNTHETASE CO-TRANSCRIBED BACTERIAL HOMOLOG PROTEIN"/>
    <property type="match status" value="1"/>
</dbReference>
<dbReference type="Gene3D" id="3.20.20.10">
    <property type="entry name" value="Alanine racemase"/>
    <property type="match status" value="1"/>
</dbReference>
<name>A0A7G6DZA1_THEFR</name>
<dbReference type="SUPFAM" id="SSF51419">
    <property type="entry name" value="PLP-binding barrel"/>
    <property type="match status" value="1"/>
</dbReference>
<evidence type="ECO:0000256" key="3">
    <source>
        <dbReference type="PIRSR" id="PIRSR004848-1"/>
    </source>
</evidence>
<dbReference type="PIRSF" id="PIRSF004848">
    <property type="entry name" value="YBL036c_PLPDEIII"/>
    <property type="match status" value="1"/>
</dbReference>
<dbReference type="FunFam" id="3.20.20.10:FF:000018">
    <property type="entry name" value="Pyridoxal phosphate homeostasis protein"/>
    <property type="match status" value="1"/>
</dbReference>
<gene>
    <name evidence="6" type="ORF">BR63_01750</name>
</gene>
<comment type="function">
    <text evidence="2">Pyridoxal 5'-phosphate (PLP)-binding protein, which is involved in PLP homeostasis.</text>
</comment>
<comment type="cofactor">
    <cofactor evidence="3">
        <name>pyridoxal 5'-phosphate</name>
        <dbReference type="ChEBI" id="CHEBI:597326"/>
    </cofactor>
</comment>
<dbReference type="Pfam" id="PF01168">
    <property type="entry name" value="Ala_racemase_N"/>
    <property type="match status" value="1"/>
</dbReference>
<feature type="modified residue" description="N6-(pyridoxal phosphate)lysine" evidence="2 3">
    <location>
        <position position="36"/>
    </location>
</feature>
<protein>
    <recommendedName>
        <fullName evidence="2">Pyridoxal phosphate homeostasis protein</fullName>
        <shortName evidence="2">PLP homeostasis protein</shortName>
    </recommendedName>
</protein>
<evidence type="ECO:0000313" key="6">
    <source>
        <dbReference type="EMBL" id="QNB45155.1"/>
    </source>
</evidence>
<evidence type="ECO:0000256" key="1">
    <source>
        <dbReference type="ARBA" id="ARBA00022898"/>
    </source>
</evidence>
<evidence type="ECO:0000313" key="7">
    <source>
        <dbReference type="Proteomes" id="UP000515847"/>
    </source>
</evidence>
<dbReference type="GO" id="GO:0030170">
    <property type="term" value="F:pyridoxal phosphate binding"/>
    <property type="evidence" value="ECO:0007669"/>
    <property type="project" value="UniProtKB-UniRule"/>
</dbReference>
<dbReference type="InterPro" id="IPR029066">
    <property type="entry name" value="PLP-binding_barrel"/>
</dbReference>
<dbReference type="KEGG" id="tfr:BR63_01750"/>
<reference evidence="6 7" key="1">
    <citation type="journal article" date="2019" name="Front. Microbiol.">
        <title>Thermoanaerosceptrum fracticalcis gen. nov. sp. nov., a Novel Fumarate-Fermenting Microorganism From a Deep Fractured Carbonate Aquifer of the US Great Basin.</title>
        <authorList>
            <person name="Hamilton-Brehm S.D."/>
            <person name="Stewart L.E."/>
            <person name="Zavarin M."/>
            <person name="Caldwell M."/>
            <person name="Lawson P.A."/>
            <person name="Onstott T.C."/>
            <person name="Grzymski J."/>
            <person name="Neveux I."/>
            <person name="Lollar B.S."/>
            <person name="Russell C.E."/>
            <person name="Moser D.P."/>
        </authorList>
    </citation>
    <scope>NUCLEOTIDE SEQUENCE [LARGE SCALE GENOMIC DNA]</scope>
    <source>
        <strain evidence="6 7">DRI-13</strain>
    </source>
</reference>
<evidence type="ECO:0000256" key="4">
    <source>
        <dbReference type="RuleBase" id="RU004514"/>
    </source>
</evidence>
<dbReference type="PANTHER" id="PTHR10146:SF14">
    <property type="entry name" value="PYRIDOXAL PHOSPHATE HOMEOSTASIS PROTEIN"/>
    <property type="match status" value="1"/>
</dbReference>
<dbReference type="InterPro" id="IPR011078">
    <property type="entry name" value="PyrdxlP_homeostasis"/>
</dbReference>
<comment type="similarity">
    <text evidence="2 4">Belongs to the pyridoxal phosphate-binding protein YggS/PROSC family.</text>
</comment>
<keyword evidence="1 2" id="KW-0663">Pyridoxal phosphate</keyword>
<dbReference type="HAMAP" id="MF_02087">
    <property type="entry name" value="PLP_homeostasis"/>
    <property type="match status" value="1"/>
</dbReference>